<reference evidence="2 3" key="1">
    <citation type="submission" date="2024-02" db="EMBL/GenBank/DDBJ databases">
        <title>Genome analysis and characterization of Microbaculum marinisediminis sp. nov., isolated from marine sediment.</title>
        <authorList>
            <person name="Du Z.-J."/>
            <person name="Ye Y.-Q."/>
            <person name="Zhang Z.-R."/>
            <person name="Yuan S.-M."/>
            <person name="Zhang X.-Y."/>
        </authorList>
    </citation>
    <scope>NUCLEOTIDE SEQUENCE [LARGE SCALE GENOMIC DNA]</scope>
    <source>
        <strain evidence="2 3">SDUM1044001</strain>
    </source>
</reference>
<gene>
    <name evidence="2" type="ORF">V3328_03185</name>
</gene>
<evidence type="ECO:0000256" key="1">
    <source>
        <dbReference type="SAM" id="MobiDB-lite"/>
    </source>
</evidence>
<comment type="caution">
    <text evidence="2">The sequence shown here is derived from an EMBL/GenBank/DDBJ whole genome shotgun (WGS) entry which is preliminary data.</text>
</comment>
<dbReference type="AlphaFoldDB" id="A0AAW9RJM1"/>
<evidence type="ECO:0000313" key="2">
    <source>
        <dbReference type="EMBL" id="MEJ8570458.1"/>
    </source>
</evidence>
<evidence type="ECO:0000313" key="3">
    <source>
        <dbReference type="Proteomes" id="UP001378188"/>
    </source>
</evidence>
<feature type="region of interest" description="Disordered" evidence="1">
    <location>
        <begin position="1"/>
        <end position="82"/>
    </location>
</feature>
<feature type="compositionally biased region" description="Polar residues" evidence="1">
    <location>
        <begin position="1"/>
        <end position="13"/>
    </location>
</feature>
<protein>
    <submittedName>
        <fullName evidence="2">Uncharacterized protein</fullName>
    </submittedName>
</protein>
<sequence>MTTSRKSSGTNHPTEPEGKEERYGIKPLAERRKVAGQKPEGKDEVDRPGADLGGASKEGRKGVHTTIPGGPRQNVPVGNSRK</sequence>
<feature type="compositionally biased region" description="Basic and acidic residues" evidence="1">
    <location>
        <begin position="14"/>
        <end position="49"/>
    </location>
</feature>
<dbReference type="Proteomes" id="UP001378188">
    <property type="component" value="Unassembled WGS sequence"/>
</dbReference>
<name>A0AAW9RJM1_9HYPH</name>
<dbReference type="RefSeq" id="WP_340328187.1">
    <property type="nucleotide sequence ID" value="NZ_JAZHOF010000001.1"/>
</dbReference>
<dbReference type="EMBL" id="JAZHOF010000001">
    <property type="protein sequence ID" value="MEJ8570458.1"/>
    <property type="molecule type" value="Genomic_DNA"/>
</dbReference>
<organism evidence="2 3">
    <name type="scientific">Microbaculum marinum</name>
    <dbReference type="NCBI Taxonomy" id="1764581"/>
    <lineage>
        <taxon>Bacteria</taxon>
        <taxon>Pseudomonadati</taxon>
        <taxon>Pseudomonadota</taxon>
        <taxon>Alphaproteobacteria</taxon>
        <taxon>Hyphomicrobiales</taxon>
        <taxon>Tepidamorphaceae</taxon>
        <taxon>Microbaculum</taxon>
    </lineage>
</organism>
<keyword evidence="3" id="KW-1185">Reference proteome</keyword>
<proteinExistence type="predicted"/>
<accession>A0AAW9RJM1</accession>